<feature type="compositionally biased region" description="Basic and acidic residues" evidence="3">
    <location>
        <begin position="221"/>
        <end position="232"/>
    </location>
</feature>
<dbReference type="RefSeq" id="WP_079150985.1">
    <property type="nucleotide sequence ID" value="NZ_ASQP01000189.1"/>
</dbReference>
<dbReference type="PANTHER" id="PTHR30055:SF226">
    <property type="entry name" value="HTH-TYPE TRANSCRIPTIONAL REGULATOR PKSA"/>
    <property type="match status" value="1"/>
</dbReference>
<dbReference type="InterPro" id="IPR009057">
    <property type="entry name" value="Homeodomain-like_sf"/>
</dbReference>
<gene>
    <name evidence="5" type="ORF">SPAR_13175</name>
</gene>
<feature type="DNA-binding region" description="H-T-H motif" evidence="2">
    <location>
        <begin position="26"/>
        <end position="45"/>
    </location>
</feature>
<evidence type="ECO:0000259" key="4">
    <source>
        <dbReference type="PROSITE" id="PS50977"/>
    </source>
</evidence>
<dbReference type="GO" id="GO:0000976">
    <property type="term" value="F:transcription cis-regulatory region binding"/>
    <property type="evidence" value="ECO:0007669"/>
    <property type="project" value="TreeGrafter"/>
</dbReference>
<evidence type="ECO:0000256" key="1">
    <source>
        <dbReference type="ARBA" id="ARBA00023125"/>
    </source>
</evidence>
<organism evidence="5 6">
    <name type="scientific">Streptomyces sparsogenes DSM 40356</name>
    <dbReference type="NCBI Taxonomy" id="1331668"/>
    <lineage>
        <taxon>Bacteria</taxon>
        <taxon>Bacillati</taxon>
        <taxon>Actinomycetota</taxon>
        <taxon>Actinomycetes</taxon>
        <taxon>Kitasatosporales</taxon>
        <taxon>Streptomycetaceae</taxon>
        <taxon>Streptomyces</taxon>
    </lineage>
</organism>
<dbReference type="GO" id="GO:0003700">
    <property type="term" value="F:DNA-binding transcription factor activity"/>
    <property type="evidence" value="ECO:0007669"/>
    <property type="project" value="TreeGrafter"/>
</dbReference>
<dbReference type="InterPro" id="IPR001647">
    <property type="entry name" value="HTH_TetR"/>
</dbReference>
<dbReference type="PROSITE" id="PS50977">
    <property type="entry name" value="HTH_TETR_2"/>
    <property type="match status" value="1"/>
</dbReference>
<dbReference type="InterPro" id="IPR041583">
    <property type="entry name" value="TetR_C_31"/>
</dbReference>
<dbReference type="Gene3D" id="1.10.357.10">
    <property type="entry name" value="Tetracycline Repressor, domain 2"/>
    <property type="match status" value="1"/>
</dbReference>
<keyword evidence="1 2" id="KW-0238">DNA-binding</keyword>
<dbReference type="SUPFAM" id="SSF46689">
    <property type="entry name" value="Homeodomain-like"/>
    <property type="match status" value="1"/>
</dbReference>
<dbReference type="Proteomes" id="UP000186168">
    <property type="component" value="Unassembled WGS sequence"/>
</dbReference>
<name>A0A1R1SKY6_9ACTN</name>
<dbReference type="EMBL" id="ASQP01000189">
    <property type="protein sequence ID" value="OMI38975.1"/>
    <property type="molecule type" value="Genomic_DNA"/>
</dbReference>
<dbReference type="PANTHER" id="PTHR30055">
    <property type="entry name" value="HTH-TYPE TRANSCRIPTIONAL REGULATOR RUTR"/>
    <property type="match status" value="1"/>
</dbReference>
<keyword evidence="6" id="KW-1185">Reference proteome</keyword>
<proteinExistence type="predicted"/>
<dbReference type="STRING" id="67365.GCA_001704635_06383"/>
<reference evidence="5 6" key="1">
    <citation type="submission" date="2013-05" db="EMBL/GenBank/DDBJ databases">
        <title>Genome sequence of Streptomyces sparsogenes DSM 40356.</title>
        <authorList>
            <person name="Coyne S."/>
            <person name="Seebeck F.P."/>
        </authorList>
    </citation>
    <scope>NUCLEOTIDE SEQUENCE [LARGE SCALE GENOMIC DNA]</scope>
    <source>
        <strain evidence="5 6">DSM 40356</strain>
    </source>
</reference>
<evidence type="ECO:0000256" key="3">
    <source>
        <dbReference type="SAM" id="MobiDB-lite"/>
    </source>
</evidence>
<evidence type="ECO:0000256" key="2">
    <source>
        <dbReference type="PROSITE-ProRule" id="PRU00335"/>
    </source>
</evidence>
<sequence>MNTDRRDRLRDAAIEVLADAGGRGLTHRAVDAAAKVPPGTTKNYFPTRDALLRAVAERCLEQYREITARLAAAGTGPGPGPGPTGREGLVAMLRALLENVAGPGRPRLLAYVELQAEAARKPWLSAILDPIAASDFAGFERAQRAAGLPVTPQRAAVATLALHAAIPHLLAGGSDTLTAAGLDDPDRFVRGLLDAVYPENADGSDPIADGSGPIANGSDPTTRRSHDRADTS</sequence>
<feature type="region of interest" description="Disordered" evidence="3">
    <location>
        <begin position="200"/>
        <end position="232"/>
    </location>
</feature>
<dbReference type="GeneID" id="96743926"/>
<dbReference type="AlphaFoldDB" id="A0A1R1SKY6"/>
<accession>A0A1R1SKY6</accession>
<feature type="domain" description="HTH tetR-type" evidence="4">
    <location>
        <begin position="3"/>
        <end position="63"/>
    </location>
</feature>
<dbReference type="InterPro" id="IPR050109">
    <property type="entry name" value="HTH-type_TetR-like_transc_reg"/>
</dbReference>
<dbReference type="Pfam" id="PF17940">
    <property type="entry name" value="TetR_C_31"/>
    <property type="match status" value="1"/>
</dbReference>
<comment type="caution">
    <text evidence="5">The sequence shown here is derived from an EMBL/GenBank/DDBJ whole genome shotgun (WGS) entry which is preliminary data.</text>
</comment>
<evidence type="ECO:0000313" key="6">
    <source>
        <dbReference type="Proteomes" id="UP000186168"/>
    </source>
</evidence>
<evidence type="ECO:0000313" key="5">
    <source>
        <dbReference type="EMBL" id="OMI38975.1"/>
    </source>
</evidence>
<protein>
    <submittedName>
        <fullName evidence="5">Regulatory protein TetR</fullName>
    </submittedName>
</protein>